<evidence type="ECO:0000259" key="2">
    <source>
        <dbReference type="PROSITE" id="PS50110"/>
    </source>
</evidence>
<feature type="modified residue" description="4-aspartylphosphate" evidence="1">
    <location>
        <position position="50"/>
    </location>
</feature>
<evidence type="ECO:0000256" key="1">
    <source>
        <dbReference type="PROSITE-ProRule" id="PRU00169"/>
    </source>
</evidence>
<dbReference type="PANTHER" id="PTHR37299:SF1">
    <property type="entry name" value="STAGE 0 SPORULATION PROTEIN A HOMOLOG"/>
    <property type="match status" value="1"/>
</dbReference>
<accession>A0A2T3FPJ1</accession>
<dbReference type="CDD" id="cd00156">
    <property type="entry name" value="REC"/>
    <property type="match status" value="1"/>
</dbReference>
<dbReference type="SMART" id="SM00850">
    <property type="entry name" value="LytTR"/>
    <property type="match status" value="1"/>
</dbReference>
<name>A0A2T3FPJ1_9FIRM</name>
<protein>
    <submittedName>
        <fullName evidence="4">Response regulator transcription factor</fullName>
    </submittedName>
</protein>
<dbReference type="Pfam" id="PF04397">
    <property type="entry name" value="LytTR"/>
    <property type="match status" value="1"/>
</dbReference>
<reference evidence="5 6" key="1">
    <citation type="journal article" date="2019" name="Int. J. Syst. Evol. Microbiol.">
        <title>Faecalibacillus intestinalis gen. nov., sp. nov. and Faecalibacillus faecis sp. nov., isolated from human faeces.</title>
        <authorList>
            <person name="Seo B."/>
            <person name="Jeon K."/>
            <person name="Baek I."/>
            <person name="Lee Y.M."/>
            <person name="Baek K."/>
            <person name="Ko G."/>
        </authorList>
    </citation>
    <scope>NUCLEOTIDE SEQUENCE [LARGE SCALE GENOMIC DNA]</scope>
    <source>
        <strain evidence="5 6">SNUG30099</strain>
    </source>
</reference>
<evidence type="ECO:0000313" key="4">
    <source>
        <dbReference type="EMBL" id="MCQ5061612.1"/>
    </source>
</evidence>
<dbReference type="Gene3D" id="2.40.50.1020">
    <property type="entry name" value="LytTr DNA-binding domain"/>
    <property type="match status" value="1"/>
</dbReference>
<dbReference type="GO" id="GO:0000156">
    <property type="term" value="F:phosphorelay response regulator activity"/>
    <property type="evidence" value="ECO:0007669"/>
    <property type="project" value="InterPro"/>
</dbReference>
<feature type="domain" description="HTH LytTR-type" evidence="3">
    <location>
        <begin position="142"/>
        <end position="231"/>
    </location>
</feature>
<comment type="caution">
    <text evidence="5">The sequence shown here is derived from an EMBL/GenBank/DDBJ whole genome shotgun (WGS) entry which is preliminary data.</text>
</comment>
<dbReference type="AlphaFoldDB" id="A0A2T3FPJ1"/>
<keyword evidence="6" id="KW-1185">Reference proteome</keyword>
<dbReference type="GO" id="GO:0003677">
    <property type="term" value="F:DNA binding"/>
    <property type="evidence" value="ECO:0007669"/>
    <property type="project" value="InterPro"/>
</dbReference>
<evidence type="ECO:0000313" key="6">
    <source>
        <dbReference type="Proteomes" id="UP000240974"/>
    </source>
</evidence>
<sequence>MYFTIMDDDRAFGETLKNKLESEYHAVVDVYHGMIDLDQIKHVPDILFLDVIFENGTGVDYAKKYKEKFDSQIVFVSSKSSLIFKTQGLKALCFIRKSHLDNDFKVFKQLYDEECKNEMKLIFELNKGMNKNQMAYITLMSDDIIYAECYAHELIIHTYEHEYAVKMTLKKFMEQVKQAHCFIQIHRSYAINMKYIYRIDKNHINMVNEESKNELEIGRKYKKEVNEAFRNYLMDKF</sequence>
<dbReference type="EMBL" id="JANGBO010000005">
    <property type="protein sequence ID" value="MCQ5061612.1"/>
    <property type="molecule type" value="Genomic_DNA"/>
</dbReference>
<dbReference type="EMBL" id="PYLQ01000023">
    <property type="protein sequence ID" value="PST37195.1"/>
    <property type="molecule type" value="Genomic_DNA"/>
</dbReference>
<dbReference type="InterPro" id="IPR007492">
    <property type="entry name" value="LytTR_DNA-bd_dom"/>
</dbReference>
<dbReference type="PROSITE" id="PS50930">
    <property type="entry name" value="HTH_LYTTR"/>
    <property type="match status" value="1"/>
</dbReference>
<dbReference type="InterPro" id="IPR001789">
    <property type="entry name" value="Sig_transdc_resp-reg_receiver"/>
</dbReference>
<dbReference type="InterPro" id="IPR011006">
    <property type="entry name" value="CheY-like_superfamily"/>
</dbReference>
<dbReference type="PANTHER" id="PTHR37299">
    <property type="entry name" value="TRANSCRIPTIONAL REGULATOR-RELATED"/>
    <property type="match status" value="1"/>
</dbReference>
<dbReference type="Gene3D" id="3.40.50.2300">
    <property type="match status" value="1"/>
</dbReference>
<evidence type="ECO:0000313" key="5">
    <source>
        <dbReference type="EMBL" id="PST37195.1"/>
    </source>
</evidence>
<evidence type="ECO:0000259" key="3">
    <source>
        <dbReference type="PROSITE" id="PS50930"/>
    </source>
</evidence>
<keyword evidence="1" id="KW-0597">Phosphoprotein</keyword>
<dbReference type="Proteomes" id="UP000240974">
    <property type="component" value="Unassembled WGS sequence"/>
</dbReference>
<dbReference type="InterPro" id="IPR046947">
    <property type="entry name" value="LytR-like"/>
</dbReference>
<dbReference type="RefSeq" id="WP_107030483.1">
    <property type="nucleotide sequence ID" value="NZ_JADPGG010000046.1"/>
</dbReference>
<reference evidence="4" key="2">
    <citation type="submission" date="2022-06" db="EMBL/GenBank/DDBJ databases">
        <title>Isolation of gut microbiota from human fecal samples.</title>
        <authorList>
            <person name="Pamer E.G."/>
            <person name="Barat B."/>
            <person name="Waligurski E."/>
            <person name="Medina S."/>
            <person name="Paddock L."/>
            <person name="Mostad J."/>
        </authorList>
    </citation>
    <scope>NUCLEOTIDE SEQUENCE</scope>
    <source>
        <strain evidence="4">DFI.6.24</strain>
    </source>
</reference>
<dbReference type="PROSITE" id="PS50110">
    <property type="entry name" value="RESPONSE_REGULATORY"/>
    <property type="match status" value="1"/>
</dbReference>
<organism evidence="5 6">
    <name type="scientific">Faecalibacillus intestinalis</name>
    <dbReference type="NCBI Taxonomy" id="1982626"/>
    <lineage>
        <taxon>Bacteria</taxon>
        <taxon>Bacillati</taxon>
        <taxon>Bacillota</taxon>
        <taxon>Erysipelotrichia</taxon>
        <taxon>Erysipelotrichales</taxon>
        <taxon>Coprobacillaceae</taxon>
        <taxon>Faecalibacillus</taxon>
    </lineage>
</organism>
<dbReference type="SUPFAM" id="SSF52172">
    <property type="entry name" value="CheY-like"/>
    <property type="match status" value="1"/>
</dbReference>
<dbReference type="Proteomes" id="UP001204814">
    <property type="component" value="Unassembled WGS sequence"/>
</dbReference>
<feature type="domain" description="Response regulatory" evidence="2">
    <location>
        <begin position="2"/>
        <end position="112"/>
    </location>
</feature>
<proteinExistence type="predicted"/>
<gene>
    <name evidence="5" type="ORF">C7U54_12195</name>
    <name evidence="4" type="ORF">NE542_07210</name>
</gene>